<proteinExistence type="predicted"/>
<dbReference type="AlphaFoldDB" id="A0A2N3HQ59"/>
<accession>A0A2N3HQ59</accession>
<reference evidence="1 2" key="1">
    <citation type="journal article" date="2017" name="Front. Microbiol.">
        <title>Labilibaculum manganireducens gen. nov., sp. nov. and Labilibaculum filiforme sp. nov., Novel Bacteroidetes Isolated from Subsurface Sediments of the Baltic Sea.</title>
        <authorList>
            <person name="Vandieken V."/>
            <person name="Marshall I.P."/>
            <person name="Niemann H."/>
            <person name="Engelen B."/>
            <person name="Cypionka H."/>
        </authorList>
    </citation>
    <scope>NUCLEOTIDE SEQUENCE [LARGE SCALE GENOMIC DNA]</scope>
    <source>
        <strain evidence="1 2">59.10-2M</strain>
    </source>
</reference>
<protein>
    <submittedName>
        <fullName evidence="1">Uncharacterized protein</fullName>
    </submittedName>
</protein>
<gene>
    <name evidence="1" type="ORF">BZG01_21230</name>
</gene>
<evidence type="ECO:0000313" key="1">
    <source>
        <dbReference type="EMBL" id="PKQ60177.1"/>
    </source>
</evidence>
<organism evidence="1 2">
    <name type="scientific">Labilibaculum manganireducens</name>
    <dbReference type="NCBI Taxonomy" id="1940525"/>
    <lineage>
        <taxon>Bacteria</taxon>
        <taxon>Pseudomonadati</taxon>
        <taxon>Bacteroidota</taxon>
        <taxon>Bacteroidia</taxon>
        <taxon>Marinilabiliales</taxon>
        <taxon>Marinifilaceae</taxon>
        <taxon>Labilibaculum</taxon>
    </lineage>
</organism>
<evidence type="ECO:0000313" key="2">
    <source>
        <dbReference type="Proteomes" id="UP000233618"/>
    </source>
</evidence>
<name>A0A2N3HQ59_9BACT</name>
<comment type="caution">
    <text evidence="1">The sequence shown here is derived from an EMBL/GenBank/DDBJ whole genome shotgun (WGS) entry which is preliminary data.</text>
</comment>
<dbReference type="Proteomes" id="UP000233618">
    <property type="component" value="Unassembled WGS sequence"/>
</dbReference>
<sequence>MGKVEKIDEIICTIWENVQERIEKGYSISSEKALCFLFSMELIKKTGFDIEIDFENQCYNDLQGSSRYLDLLVKYTDISIAIEFKFPTKSQKGNSNKAEVRKAVYRDLARLEYLKKDNIADRCYFLMATNETSYINEGKHRKYVTYKTHEGYEITQDVTVEIDNLKINKQSSFKWENTRHKGKKHIIVGKYAWLSPIKI</sequence>
<dbReference type="RefSeq" id="WP_101311839.1">
    <property type="nucleotide sequence ID" value="NZ_MVDE01000084.1"/>
</dbReference>
<dbReference type="EMBL" id="MVDE01000084">
    <property type="protein sequence ID" value="PKQ60177.1"/>
    <property type="molecule type" value="Genomic_DNA"/>
</dbReference>
<keyword evidence="2" id="KW-1185">Reference proteome</keyword>